<dbReference type="Pfam" id="PF05036">
    <property type="entry name" value="SPOR"/>
    <property type="match status" value="1"/>
</dbReference>
<dbReference type="Gene3D" id="3.30.70.1070">
    <property type="entry name" value="Sporulation related repeat"/>
    <property type="match status" value="1"/>
</dbReference>
<keyword evidence="5" id="KW-1185">Reference proteome</keyword>
<feature type="compositionally biased region" description="Basic and acidic residues" evidence="1">
    <location>
        <begin position="31"/>
        <end position="45"/>
    </location>
</feature>
<dbReference type="RefSeq" id="WP_339588613.1">
    <property type="nucleotide sequence ID" value="NZ_JBBHJZ010000004.1"/>
</dbReference>
<gene>
    <name evidence="4" type="ORF">WG901_18620</name>
</gene>
<comment type="caution">
    <text evidence="4">The sequence shown here is derived from an EMBL/GenBank/DDBJ whole genome shotgun (WGS) entry which is preliminary data.</text>
</comment>
<feature type="domain" description="SPOR" evidence="3">
    <location>
        <begin position="179"/>
        <end position="254"/>
    </location>
</feature>
<evidence type="ECO:0000259" key="3">
    <source>
        <dbReference type="Pfam" id="PF05036"/>
    </source>
</evidence>
<evidence type="ECO:0000256" key="1">
    <source>
        <dbReference type="SAM" id="MobiDB-lite"/>
    </source>
</evidence>
<keyword evidence="2" id="KW-0472">Membrane</keyword>
<dbReference type="InterPro" id="IPR007730">
    <property type="entry name" value="SPOR-like_dom"/>
</dbReference>
<name>A0ABU8S007_9SPHN</name>
<sequence>MADGKSHDNADLGDHSDVDPLVLPADTAWAGHDDEPPVEDGRLEFGDDDVRLPWLETDGDDEEEFKGYNGRQLFTLIALGLLAVAVIGGGIWWALSTRKDEVLVADGSVIAAPKQPYKERPKDAGGKTFAGTGDTAFAVSEGQTRPARLGEAAAPKTAAVEPAVKPSAGASPAAPVPAGVGVQIAAYTSRAQADAGWTRLSGQYEVLSGLNHRVVEGSADIGTVYRLQVLAGDSSAAHGLCGRLKAAGLACQVKN</sequence>
<reference evidence="4 5" key="1">
    <citation type="submission" date="2024-03" db="EMBL/GenBank/DDBJ databases">
        <authorList>
            <person name="Jo J.-H."/>
        </authorList>
    </citation>
    <scope>NUCLEOTIDE SEQUENCE [LARGE SCALE GENOMIC DNA]</scope>
    <source>
        <strain evidence="4 5">PS1R-30</strain>
    </source>
</reference>
<evidence type="ECO:0000256" key="2">
    <source>
        <dbReference type="SAM" id="Phobius"/>
    </source>
</evidence>
<dbReference type="EMBL" id="JBBHJZ010000004">
    <property type="protein sequence ID" value="MEJ5978674.1"/>
    <property type="molecule type" value="Genomic_DNA"/>
</dbReference>
<feature type="region of interest" description="Disordered" evidence="1">
    <location>
        <begin position="1"/>
        <end position="45"/>
    </location>
</feature>
<accession>A0ABU8S007</accession>
<dbReference type="InterPro" id="IPR036680">
    <property type="entry name" value="SPOR-like_sf"/>
</dbReference>
<protein>
    <submittedName>
        <fullName evidence="4">SPOR domain-containing protein</fullName>
    </submittedName>
</protein>
<dbReference type="Proteomes" id="UP001361239">
    <property type="component" value="Unassembled WGS sequence"/>
</dbReference>
<keyword evidence="2" id="KW-0812">Transmembrane</keyword>
<proteinExistence type="predicted"/>
<feature type="transmembrane region" description="Helical" evidence="2">
    <location>
        <begin position="73"/>
        <end position="95"/>
    </location>
</feature>
<keyword evidence="2" id="KW-1133">Transmembrane helix</keyword>
<feature type="compositionally biased region" description="Basic and acidic residues" evidence="1">
    <location>
        <begin position="1"/>
        <end position="18"/>
    </location>
</feature>
<organism evidence="4 5">
    <name type="scientific">Novosphingobium anseongense</name>
    <dbReference type="NCBI Taxonomy" id="3133436"/>
    <lineage>
        <taxon>Bacteria</taxon>
        <taxon>Pseudomonadati</taxon>
        <taxon>Pseudomonadota</taxon>
        <taxon>Alphaproteobacteria</taxon>
        <taxon>Sphingomonadales</taxon>
        <taxon>Sphingomonadaceae</taxon>
        <taxon>Novosphingobium</taxon>
    </lineage>
</organism>
<evidence type="ECO:0000313" key="5">
    <source>
        <dbReference type="Proteomes" id="UP001361239"/>
    </source>
</evidence>
<evidence type="ECO:0000313" key="4">
    <source>
        <dbReference type="EMBL" id="MEJ5978674.1"/>
    </source>
</evidence>